<feature type="transmembrane region" description="Helical" evidence="1">
    <location>
        <begin position="214"/>
        <end position="231"/>
    </location>
</feature>
<evidence type="ECO:0000256" key="1">
    <source>
        <dbReference type="SAM" id="Phobius"/>
    </source>
</evidence>
<feature type="transmembrane region" description="Helical" evidence="1">
    <location>
        <begin position="7"/>
        <end position="27"/>
    </location>
</feature>
<gene>
    <name evidence="2" type="ORF">SAMN04488690_1081</name>
</gene>
<keyword evidence="1" id="KW-0812">Transmembrane</keyword>
<name>A0A1W1GVL8_9GAMM</name>
<evidence type="ECO:0000313" key="3">
    <source>
        <dbReference type="Proteomes" id="UP000191133"/>
    </source>
</evidence>
<dbReference type="Proteomes" id="UP000191133">
    <property type="component" value="Unassembled WGS sequence"/>
</dbReference>
<accession>A0A1W1GVL8</accession>
<reference evidence="3" key="1">
    <citation type="submission" date="2016-10" db="EMBL/GenBank/DDBJ databases">
        <authorList>
            <person name="Varghese N."/>
        </authorList>
    </citation>
    <scope>NUCLEOTIDE SEQUENCE [LARGE SCALE GENOMIC DNA]</scope>
    <source>
        <strain evidence="3">92MFCol6.1</strain>
    </source>
</reference>
<feature type="transmembrane region" description="Helical" evidence="1">
    <location>
        <begin position="179"/>
        <end position="202"/>
    </location>
</feature>
<organism evidence="2 3">
    <name type="scientific">Stenotrophomonas indicatrix</name>
    <dbReference type="NCBI Taxonomy" id="2045451"/>
    <lineage>
        <taxon>Bacteria</taxon>
        <taxon>Pseudomonadati</taxon>
        <taxon>Pseudomonadota</taxon>
        <taxon>Gammaproteobacteria</taxon>
        <taxon>Lysobacterales</taxon>
        <taxon>Lysobacteraceae</taxon>
        <taxon>Stenotrophomonas</taxon>
    </lineage>
</organism>
<evidence type="ECO:0000313" key="2">
    <source>
        <dbReference type="EMBL" id="SLM23389.1"/>
    </source>
</evidence>
<dbReference type="AlphaFoldDB" id="A0A1W1GVL8"/>
<keyword evidence="1" id="KW-1133">Transmembrane helix</keyword>
<protein>
    <submittedName>
        <fullName evidence="2">Uncharacterized protein</fullName>
    </submittedName>
</protein>
<sequence length="272" mass="29257">MSGKWTAIVGLVLAMLGVLVPLVLWMADSDSREIEVRILSKANLNPSLPSGVDGEMEFAIGGRRVVKPYYVVVQVTNAGNRSIAAADVERPLTLAMGNVAVAQAQILTSQPAALKPELERQERQLVVKPLLLNPGDSFQIGFLTSGAEPSVTAQARIAGISDVRVVSSLSDDTVVGKSFRLVVASALMCIYASLLLVGFGQWRDGRRRLVLRKWATIPMAFFCGLGGSALFTSELGVLPLKDWRTIVIVIGSVVLAVVLARVPLKWVYHQPA</sequence>
<dbReference type="EMBL" id="FWEU01000001">
    <property type="protein sequence ID" value="SLM23389.1"/>
    <property type="molecule type" value="Genomic_DNA"/>
</dbReference>
<proteinExistence type="predicted"/>
<keyword evidence="1" id="KW-0472">Membrane</keyword>
<feature type="transmembrane region" description="Helical" evidence="1">
    <location>
        <begin position="243"/>
        <end position="264"/>
    </location>
</feature>